<evidence type="ECO:0000313" key="11">
    <source>
        <dbReference type="Proteomes" id="UP000177575"/>
    </source>
</evidence>
<feature type="transmembrane region" description="Helical" evidence="7">
    <location>
        <begin position="146"/>
        <end position="164"/>
    </location>
</feature>
<evidence type="ECO:0000313" key="10">
    <source>
        <dbReference type="EMBL" id="OHA54463.1"/>
    </source>
</evidence>
<gene>
    <name evidence="10" type="ORF">A2388_02480</name>
</gene>
<comment type="subcellular location">
    <subcellularLocation>
        <location evidence="1">Cell membrane</location>
        <topology evidence="1">Multi-pass membrane protein</topology>
    </subcellularLocation>
</comment>
<feature type="transmembrane region" description="Helical" evidence="7">
    <location>
        <begin position="190"/>
        <end position="211"/>
    </location>
</feature>
<keyword evidence="3" id="KW-1003">Cell membrane</keyword>
<feature type="transmembrane region" description="Helical" evidence="7">
    <location>
        <begin position="6"/>
        <end position="26"/>
    </location>
</feature>
<evidence type="ECO:0000256" key="1">
    <source>
        <dbReference type="ARBA" id="ARBA00004651"/>
    </source>
</evidence>
<dbReference type="GO" id="GO:0005886">
    <property type="term" value="C:plasma membrane"/>
    <property type="evidence" value="ECO:0007669"/>
    <property type="project" value="UniProtKB-SubCell"/>
</dbReference>
<dbReference type="GO" id="GO:0006465">
    <property type="term" value="P:signal peptide processing"/>
    <property type="evidence" value="ECO:0007669"/>
    <property type="project" value="TreeGrafter"/>
</dbReference>
<evidence type="ECO:0000256" key="3">
    <source>
        <dbReference type="ARBA" id="ARBA00022475"/>
    </source>
</evidence>
<protein>
    <recommendedName>
        <fullName evidence="12">Prepilin peptidase</fullName>
    </recommendedName>
</protein>
<feature type="transmembrane region" description="Helical" evidence="7">
    <location>
        <begin position="223"/>
        <end position="245"/>
    </location>
</feature>
<evidence type="ECO:0000256" key="4">
    <source>
        <dbReference type="ARBA" id="ARBA00022692"/>
    </source>
</evidence>
<dbReference type="InterPro" id="IPR010627">
    <property type="entry name" value="Prepilin_pept_A24_N"/>
</dbReference>
<evidence type="ECO:0000259" key="9">
    <source>
        <dbReference type="Pfam" id="PF06750"/>
    </source>
</evidence>
<dbReference type="InterPro" id="IPR000045">
    <property type="entry name" value="Prepilin_IV_endopep_pep"/>
</dbReference>
<evidence type="ECO:0000256" key="7">
    <source>
        <dbReference type="SAM" id="Phobius"/>
    </source>
</evidence>
<evidence type="ECO:0000256" key="6">
    <source>
        <dbReference type="ARBA" id="ARBA00023136"/>
    </source>
</evidence>
<evidence type="ECO:0000256" key="5">
    <source>
        <dbReference type="ARBA" id="ARBA00022989"/>
    </source>
</evidence>
<dbReference type="Pfam" id="PF01478">
    <property type="entry name" value="Peptidase_A24"/>
    <property type="match status" value="1"/>
</dbReference>
<comment type="similarity">
    <text evidence="2">Belongs to the peptidase A24 family.</text>
</comment>
<dbReference type="EMBL" id="MHTC01000048">
    <property type="protein sequence ID" value="OHA54463.1"/>
    <property type="molecule type" value="Genomic_DNA"/>
</dbReference>
<evidence type="ECO:0000259" key="8">
    <source>
        <dbReference type="Pfam" id="PF01478"/>
    </source>
</evidence>
<dbReference type="PANTHER" id="PTHR30487:SF0">
    <property type="entry name" value="PREPILIN LEADER PEPTIDASE_N-METHYLTRANSFERASE-RELATED"/>
    <property type="match status" value="1"/>
</dbReference>
<dbReference type="Proteomes" id="UP000177575">
    <property type="component" value="Unassembled WGS sequence"/>
</dbReference>
<feature type="transmembrane region" description="Helical" evidence="7">
    <location>
        <begin position="95"/>
        <end position="114"/>
    </location>
</feature>
<accession>A0A1G2Q1L6</accession>
<keyword evidence="4 7" id="KW-0812">Transmembrane</keyword>
<dbReference type="InterPro" id="IPR050882">
    <property type="entry name" value="Prepilin_peptidase/N-MTase"/>
</dbReference>
<evidence type="ECO:0008006" key="12">
    <source>
        <dbReference type="Google" id="ProtNLM"/>
    </source>
</evidence>
<dbReference type="Gene3D" id="1.20.120.1220">
    <property type="match status" value="1"/>
</dbReference>
<keyword evidence="5 7" id="KW-1133">Transmembrane helix</keyword>
<comment type="caution">
    <text evidence="10">The sequence shown here is derived from an EMBL/GenBank/DDBJ whole genome shotgun (WGS) entry which is preliminary data.</text>
</comment>
<dbReference type="AlphaFoldDB" id="A0A1G2Q1L6"/>
<evidence type="ECO:0000256" key="2">
    <source>
        <dbReference type="ARBA" id="ARBA00005801"/>
    </source>
</evidence>
<sequence length="249" mass="27650">MLEILAFILGVCLGSFVNVLVIRLMAEEKINGRSHCRSCGKQLAWYHNFPLISFIWLRGKCANCHDRISWQYPIVEGGIGLLFVLGVSFMPPGDWLWLITFFVMAIYAGTLFIFDFRFKVLPDVITLSGAAVILLLNLLRGLSFTNLLLAIVVAAGFFALQYFISRGRWLGAGDIRLGALMGAALGWPDVITAIVISYWLGAVVGLILVIFRNYGLKSELAFGTFLTAATVAVFIWGEVMVNWYIRLVG</sequence>
<proteinExistence type="inferred from homology"/>
<dbReference type="Pfam" id="PF06750">
    <property type="entry name" value="A24_N_bact"/>
    <property type="match status" value="1"/>
</dbReference>
<dbReference type="PANTHER" id="PTHR30487">
    <property type="entry name" value="TYPE 4 PREPILIN-LIKE PROTEINS LEADER PEPTIDE-PROCESSING ENZYME"/>
    <property type="match status" value="1"/>
</dbReference>
<dbReference type="GO" id="GO:0004190">
    <property type="term" value="F:aspartic-type endopeptidase activity"/>
    <property type="evidence" value="ECO:0007669"/>
    <property type="project" value="InterPro"/>
</dbReference>
<reference evidence="10 11" key="1">
    <citation type="journal article" date="2016" name="Nat. Commun.">
        <title>Thousands of microbial genomes shed light on interconnected biogeochemical processes in an aquifer system.</title>
        <authorList>
            <person name="Anantharaman K."/>
            <person name="Brown C.T."/>
            <person name="Hug L.A."/>
            <person name="Sharon I."/>
            <person name="Castelle C.J."/>
            <person name="Probst A.J."/>
            <person name="Thomas B.C."/>
            <person name="Singh A."/>
            <person name="Wilkins M.J."/>
            <person name="Karaoz U."/>
            <person name="Brodie E.L."/>
            <person name="Williams K.H."/>
            <person name="Hubbard S.S."/>
            <person name="Banfield J.F."/>
        </authorList>
    </citation>
    <scope>NUCLEOTIDE SEQUENCE [LARGE SCALE GENOMIC DNA]</scope>
</reference>
<feature type="domain" description="Prepilin type IV endopeptidase peptidase" evidence="8">
    <location>
        <begin position="103"/>
        <end position="206"/>
    </location>
</feature>
<keyword evidence="6 7" id="KW-0472">Membrane</keyword>
<feature type="domain" description="Prepilin peptidase A24 N-terminal" evidence="9">
    <location>
        <begin position="8"/>
        <end position="85"/>
    </location>
</feature>
<name>A0A1G2Q1L6_9BACT</name>
<organism evidence="10 11">
    <name type="scientific">Candidatus Veblenbacteria bacterium RIFOXYB1_FULL_43_13</name>
    <dbReference type="NCBI Taxonomy" id="1802426"/>
    <lineage>
        <taxon>Bacteria</taxon>
        <taxon>Candidatus Vebleniibacteriota</taxon>
    </lineage>
</organism>